<accession>R9I918</accession>
<dbReference type="InterPro" id="IPR043741">
    <property type="entry name" value="DUF5686"/>
</dbReference>
<keyword evidence="3" id="KW-1185">Reference proteome</keyword>
<dbReference type="HOGENOM" id="CLU_021511_0_0_10"/>
<sequence>MHYIRIVRLIILCLLLPLAVQAKREKVDMPDKPVVSDSILQCIFQFSPFYSRIIDEYKADLYMKGKVKVHKRNHLIRYVPSMFRFEKHINDYLMESLSELHYTAPDIYDRKIKAVSTTFPRNKGQITDVMDYLNMNIYSSSLMSDKLLSPLDKKSSKYYNYLLDSITGPPDCQRYKILIIPKFRGTQLVSGYMWVSDQTWTIRELYIEGVYDVIRFKVRVKMGDEGDVEFLPVQFDLNLVFKFLGNHLEMDMGAWLKYNEIEFYEGAARRRSQKKHHHDLTESYKLTCDSEQLITDKEKFNELRPIPLSALEDSLYRSYALRRDTLLHIPKKKKNERLEFWGELGDMLISSYSVNLSSMGSVRCSPLINPVLLDYSHSRGFSYKQKFKYSRLFHDGRVLRVTPQIGYNFTHKELYVKADADWQYWPEKQAGFEVSVGNGNRIYSSVVLDQLKQLPDSTFNFDKLELDYFKDVYLNLFHNIEIVNGLFIKAGVSVHWRYLINNSKVILEKPLPDKDWAALRGIRSEYNSFAPRVRIEWTPGMYYYMNGRRKMNVGSSMPTFMLDYERGIKGVFKSTGAHERWEFDIQQNLKLSGIRSIGYRIGGGMFTKQEDMYFVDFANFARRNLPEGWNDDIGGTFQLLDGRWYNSSRQYWRGNFTYESPFILLKPLNRWLGLVQQERLYGGILFMPHLNPYIELGYGIGTHIFDVGAFVSTINGQFDTFGFKFTFELFNK</sequence>
<dbReference type="Proteomes" id="UP000310760">
    <property type="component" value="Unassembled WGS sequence"/>
</dbReference>
<evidence type="ECO:0000313" key="4">
    <source>
        <dbReference type="Proteomes" id="UP000310760"/>
    </source>
</evidence>
<reference evidence="2 4" key="2">
    <citation type="submission" date="2019-04" db="EMBL/GenBank/DDBJ databases">
        <title>Microbes associate with the intestines of laboratory mice.</title>
        <authorList>
            <person name="Navarre W."/>
            <person name="Wong E."/>
            <person name="Huang K."/>
            <person name="Tropini C."/>
            <person name="Ng K."/>
            <person name="Yu B."/>
        </authorList>
    </citation>
    <scope>NUCLEOTIDE SEQUENCE [LARGE SCALE GENOMIC DNA]</scope>
    <source>
        <strain evidence="2 4">NM22_B1</strain>
    </source>
</reference>
<dbReference type="OrthoDB" id="983143at2"/>
<organism evidence="1 3">
    <name type="scientific">Phocaeicola sartorii</name>
    <dbReference type="NCBI Taxonomy" id="671267"/>
    <lineage>
        <taxon>Bacteria</taxon>
        <taxon>Pseudomonadati</taxon>
        <taxon>Bacteroidota</taxon>
        <taxon>Bacteroidia</taxon>
        <taxon>Bacteroidales</taxon>
        <taxon>Bacteroidaceae</taxon>
        <taxon>Phocaeicola</taxon>
    </lineage>
</organism>
<name>R9I918_9BACT</name>
<dbReference type="Pfam" id="PF18939">
    <property type="entry name" value="DUF5686"/>
    <property type="match status" value="1"/>
</dbReference>
<protein>
    <submittedName>
        <fullName evidence="1">Uncharacterized protein</fullName>
    </submittedName>
</protein>
<dbReference type="STRING" id="1235788.C802_01839"/>
<dbReference type="Proteomes" id="UP000014200">
    <property type="component" value="Unassembled WGS sequence"/>
</dbReference>
<dbReference type="EMBL" id="SRYJ01000044">
    <property type="protein sequence ID" value="TGY68219.1"/>
    <property type="molecule type" value="Genomic_DNA"/>
</dbReference>
<evidence type="ECO:0000313" key="1">
    <source>
        <dbReference type="EMBL" id="EOS13094.1"/>
    </source>
</evidence>
<dbReference type="PATRIC" id="fig|1235788.3.peg.1884"/>
<evidence type="ECO:0000313" key="2">
    <source>
        <dbReference type="EMBL" id="TGY68219.1"/>
    </source>
</evidence>
<gene>
    <name evidence="1" type="ORF">C802_01839</name>
    <name evidence="2" type="ORF">E5339_17300</name>
</gene>
<comment type="caution">
    <text evidence="1">The sequence shown here is derived from an EMBL/GenBank/DDBJ whole genome shotgun (WGS) entry which is preliminary data.</text>
</comment>
<dbReference type="RefSeq" id="WP_016276235.1">
    <property type="nucleotide sequence ID" value="NZ_CAKOCL010000036.1"/>
</dbReference>
<reference evidence="1 3" key="1">
    <citation type="submission" date="2013-04" db="EMBL/GenBank/DDBJ databases">
        <title>The Genome Sequence of Bacteroides massiliensis dnLKV3.</title>
        <authorList>
            <consortium name="The Broad Institute Genomics Platform"/>
            <consortium name="The Broad Institute Genome Sequencing Center for Infectious Disease"/>
            <person name="Earl A."/>
            <person name="Xavier R."/>
            <person name="Kuhn K."/>
            <person name="Stappenbeck T."/>
            <person name="Walker B."/>
            <person name="Young S."/>
            <person name="Zeng Q."/>
            <person name="Gargeya S."/>
            <person name="Fitzgerald M."/>
            <person name="Haas B."/>
            <person name="Abouelleil A."/>
            <person name="Allen A.W."/>
            <person name="Alvarado L."/>
            <person name="Arachchi H.M."/>
            <person name="Berlin A.M."/>
            <person name="Chapman S.B."/>
            <person name="Gainer-Dewar J."/>
            <person name="Goldberg J."/>
            <person name="Griggs A."/>
            <person name="Gujja S."/>
            <person name="Hansen M."/>
            <person name="Howarth C."/>
            <person name="Imamovic A."/>
            <person name="Ireland A."/>
            <person name="Larimer J."/>
            <person name="McCowan C."/>
            <person name="Murphy C."/>
            <person name="Pearson M."/>
            <person name="Poon T.W."/>
            <person name="Priest M."/>
            <person name="Roberts A."/>
            <person name="Saif S."/>
            <person name="Shea T."/>
            <person name="Sisk P."/>
            <person name="Sykes S."/>
            <person name="Wortman J."/>
            <person name="Nusbaum C."/>
            <person name="Birren B."/>
        </authorList>
    </citation>
    <scope>NUCLEOTIDE SEQUENCE [LARGE SCALE GENOMIC DNA]</scope>
    <source>
        <strain evidence="1">DnLKV3</strain>
        <strain evidence="3">dnLKV3</strain>
    </source>
</reference>
<evidence type="ECO:0000313" key="3">
    <source>
        <dbReference type="Proteomes" id="UP000014200"/>
    </source>
</evidence>
<dbReference type="EMBL" id="ASSP01000010">
    <property type="protein sequence ID" value="EOS13094.1"/>
    <property type="molecule type" value="Genomic_DNA"/>
</dbReference>
<dbReference type="AlphaFoldDB" id="R9I918"/>
<proteinExistence type="predicted"/>